<evidence type="ECO:0000259" key="2">
    <source>
        <dbReference type="Pfam" id="PF13640"/>
    </source>
</evidence>
<feature type="region of interest" description="Disordered" evidence="1">
    <location>
        <begin position="1009"/>
        <end position="1035"/>
    </location>
</feature>
<dbReference type="AlphaFoldDB" id="A0A9P8FPI7"/>
<name>A0A9P8FPI7_AURME</name>
<comment type="caution">
    <text evidence="3">The sequence shown here is derived from an EMBL/GenBank/DDBJ whole genome shotgun (WGS) entry which is preliminary data.</text>
</comment>
<feature type="non-terminal residue" evidence="3">
    <location>
        <position position="1"/>
    </location>
</feature>
<evidence type="ECO:0000313" key="3">
    <source>
        <dbReference type="EMBL" id="KAG9977580.1"/>
    </source>
</evidence>
<dbReference type="PANTHER" id="PTHR33099">
    <property type="entry name" value="FE2OG DIOXYGENASE DOMAIN-CONTAINING PROTEIN"/>
    <property type="match status" value="1"/>
</dbReference>
<keyword evidence="4" id="KW-1185">Reference proteome</keyword>
<gene>
    <name evidence="3" type="ORF">KCU98_g9970</name>
</gene>
<evidence type="ECO:0000313" key="4">
    <source>
        <dbReference type="Proteomes" id="UP000729357"/>
    </source>
</evidence>
<feature type="compositionally biased region" description="Low complexity" evidence="1">
    <location>
        <begin position="278"/>
        <end position="287"/>
    </location>
</feature>
<dbReference type="Pfam" id="PF13640">
    <property type="entry name" value="2OG-FeII_Oxy_3"/>
    <property type="match status" value="1"/>
</dbReference>
<feature type="region of interest" description="Disordered" evidence="1">
    <location>
        <begin position="361"/>
        <end position="387"/>
    </location>
</feature>
<organism evidence="3 4">
    <name type="scientific">Aureobasidium melanogenum</name>
    <name type="common">Aureobasidium pullulans var. melanogenum</name>
    <dbReference type="NCBI Taxonomy" id="46634"/>
    <lineage>
        <taxon>Eukaryota</taxon>
        <taxon>Fungi</taxon>
        <taxon>Dikarya</taxon>
        <taxon>Ascomycota</taxon>
        <taxon>Pezizomycotina</taxon>
        <taxon>Dothideomycetes</taxon>
        <taxon>Dothideomycetidae</taxon>
        <taxon>Dothideales</taxon>
        <taxon>Saccotheciaceae</taxon>
        <taxon>Aureobasidium</taxon>
    </lineage>
</organism>
<protein>
    <recommendedName>
        <fullName evidence="2">Prolyl 4-hydroxylase alpha subunit Fe(2+) 2OG dioxygenase domain-containing protein</fullName>
    </recommendedName>
</protein>
<dbReference type="InterPro" id="IPR044862">
    <property type="entry name" value="Pro_4_hyd_alph_FE2OG_OXY"/>
</dbReference>
<reference evidence="3" key="1">
    <citation type="journal article" date="2021" name="J Fungi (Basel)">
        <title>Virulence traits and population genomics of the black yeast Aureobasidium melanogenum.</title>
        <authorList>
            <person name="Cernosa A."/>
            <person name="Sun X."/>
            <person name="Gostincar C."/>
            <person name="Fang C."/>
            <person name="Gunde-Cimerman N."/>
            <person name="Song Z."/>
        </authorList>
    </citation>
    <scope>NUCLEOTIDE SEQUENCE</scope>
    <source>
        <strain evidence="3">EXF-9298</strain>
    </source>
</reference>
<reference evidence="3" key="2">
    <citation type="submission" date="2021-08" db="EMBL/GenBank/DDBJ databases">
        <authorList>
            <person name="Gostincar C."/>
            <person name="Sun X."/>
            <person name="Song Z."/>
            <person name="Gunde-Cimerman N."/>
        </authorList>
    </citation>
    <scope>NUCLEOTIDE SEQUENCE</scope>
    <source>
        <strain evidence="3">EXF-9298</strain>
    </source>
</reference>
<evidence type="ECO:0000256" key="1">
    <source>
        <dbReference type="SAM" id="MobiDB-lite"/>
    </source>
</evidence>
<dbReference type="Gene3D" id="2.60.120.620">
    <property type="entry name" value="q2cbj1_9rhob like domain"/>
    <property type="match status" value="1"/>
</dbReference>
<sequence length="1044" mass="117974">MATAASSSTKVAVANERDVYGLSGDIKKDLLNYLDTIASSGDFTTMKSYSKLSVNPHVRLLGADSQEEVEIGIPLGLQDAQKLIKVARQAPFGKGEQTIVDTSFRNTWELNPSQFSLSDKWQPYVDTLMRSACDGLGVKTNDVRAELYKMLLYEKGAMFKPHADSEKTKGMFGTLVISLPSAHFGGSVILSHNGKQHEFQTSYHEYLAWYSNVTHEVLEVTSGCRWVLTYNLVQEQPGKSGSEVASRKLHAILADWKQQKVEAATASSAPSDQPAQDSESSSVSSTSTKHEDTQKSGPDLKQAIYLLEHKYTQSNLNIESLKDADRLRAKELLSICDDYGYTLYLANLEREVTGQVYENDYSHDFSENDDDGDEDDEDDEDNSQYSGDSYHHIWDICGDLLKLTCVVDDEGHEVFKDIPIQERDIVQVHPFKRKPNKSEYEGYTGNEGASATHWYKDTVIVLIPNDSFADVMMHRPKYSSEVVPAQRVSMMLEYLVKRTQKTPEHKSRELKDSVRRACEIIAARNNHPGQLPYGRTKPTYTDEIILDAFKVCITLGIREPLRDLATAFKKGIPDFALQSLRDLISQVGFEEIKPIFHKVVSKKEGISARFKALSLLAGANPLTIDAQTEISPEIKMWAKDSLELVLSDFGLLTDGDACELARVAVVDTSGTVLKDQYGILKLVEVAGELTWKRIAPKIHEILDIPTPTKTAFVMSFLCKLVEQSESSASDNTIITEMYESILRAAIPGFALRGPEERPSYYGYDRDPEVREPVLDGHHLAAVFQHCMKLGLDDMVNQLIGRILQEIDIMDTKDFPTAVLPLLRRLLSDIKKGEVQAERFRYLFQSSLIQYIVRHVGEEPRQANWSQKPIKCKDRGRRGYCALPMNSKKLQEPCEDCQQLNTFLKDPKEKVWRFTAAEDRRKHLINEVYDRECFTTVERNKKPYTLVLTKHKKSMDEKHRKWEARVAEVKSHLLDLECRHRFLDNVLAEKYGDIMVVHVKKLMQELGQATGGSEDRTSASAEDVQGHQNSRGKKRKAVVFDLADD</sequence>
<dbReference type="EMBL" id="JAHFXS010001427">
    <property type="protein sequence ID" value="KAG9977580.1"/>
    <property type="molecule type" value="Genomic_DNA"/>
</dbReference>
<dbReference type="PANTHER" id="PTHR33099:SF7">
    <property type="entry name" value="MYND-TYPE DOMAIN-CONTAINING PROTEIN"/>
    <property type="match status" value="1"/>
</dbReference>
<dbReference type="Proteomes" id="UP000729357">
    <property type="component" value="Unassembled WGS sequence"/>
</dbReference>
<feature type="domain" description="Prolyl 4-hydroxylase alpha subunit Fe(2+) 2OG dioxygenase" evidence="2">
    <location>
        <begin position="150"/>
        <end position="231"/>
    </location>
</feature>
<proteinExistence type="predicted"/>
<accession>A0A9P8FPI7</accession>
<feature type="compositionally biased region" description="Acidic residues" evidence="1">
    <location>
        <begin position="367"/>
        <end position="382"/>
    </location>
</feature>
<feature type="compositionally biased region" description="Polar residues" evidence="1">
    <location>
        <begin position="265"/>
        <end position="277"/>
    </location>
</feature>
<feature type="region of interest" description="Disordered" evidence="1">
    <location>
        <begin position="263"/>
        <end position="298"/>
    </location>
</feature>